<evidence type="ECO:0000259" key="8">
    <source>
        <dbReference type="Pfam" id="PF04234"/>
    </source>
</evidence>
<feature type="signal peptide" evidence="7">
    <location>
        <begin position="1"/>
        <end position="22"/>
    </location>
</feature>
<feature type="transmembrane region" description="Helical" evidence="6">
    <location>
        <begin position="155"/>
        <end position="175"/>
    </location>
</feature>
<evidence type="ECO:0000313" key="9">
    <source>
        <dbReference type="EMBL" id="PSJ95512.1"/>
    </source>
</evidence>
<dbReference type="SUPFAM" id="SSF81296">
    <property type="entry name" value="E set domains"/>
    <property type="match status" value="1"/>
</dbReference>
<reference evidence="9 10" key="1">
    <citation type="submission" date="2018-03" db="EMBL/GenBank/DDBJ databases">
        <title>Brevisbacillus phylogenomics.</title>
        <authorList>
            <person name="Dunlap C."/>
        </authorList>
    </citation>
    <scope>NUCLEOTIDE SEQUENCE [LARGE SCALE GENOMIC DNA]</scope>
    <source>
        <strain evidence="9 10">NRRL NRS-1210</strain>
    </source>
</reference>
<evidence type="ECO:0000256" key="5">
    <source>
        <dbReference type="SAM" id="MobiDB-lite"/>
    </source>
</evidence>
<feature type="compositionally biased region" description="Polar residues" evidence="5">
    <location>
        <begin position="118"/>
        <end position="132"/>
    </location>
</feature>
<dbReference type="Pfam" id="PF04234">
    <property type="entry name" value="CopC"/>
    <property type="match status" value="1"/>
</dbReference>
<keyword evidence="6" id="KW-1133">Transmembrane helix</keyword>
<dbReference type="GO" id="GO:0030313">
    <property type="term" value="C:cell envelope"/>
    <property type="evidence" value="ECO:0007669"/>
    <property type="project" value="UniProtKB-SubCell"/>
</dbReference>
<keyword evidence="6" id="KW-0472">Membrane</keyword>
<dbReference type="InterPro" id="IPR014755">
    <property type="entry name" value="Cu-Rt/internalin_Ig-like"/>
</dbReference>
<keyword evidence="3 7" id="KW-0732">Signal</keyword>
<accession>A0A2P7V8I2</accession>
<evidence type="ECO:0000313" key="10">
    <source>
        <dbReference type="Proteomes" id="UP000240419"/>
    </source>
</evidence>
<feature type="chain" id="PRO_5015113652" evidence="7">
    <location>
        <begin position="23"/>
        <end position="180"/>
    </location>
</feature>
<keyword evidence="4" id="KW-0186">Copper</keyword>
<dbReference type="GO" id="GO:0006825">
    <property type="term" value="P:copper ion transport"/>
    <property type="evidence" value="ECO:0007669"/>
    <property type="project" value="InterPro"/>
</dbReference>
<name>A0A2P7V8I2_9BACL</name>
<evidence type="ECO:0000256" key="3">
    <source>
        <dbReference type="ARBA" id="ARBA00022729"/>
    </source>
</evidence>
<dbReference type="EMBL" id="PXZM01000018">
    <property type="protein sequence ID" value="PSJ95512.1"/>
    <property type="molecule type" value="Genomic_DNA"/>
</dbReference>
<proteinExistence type="predicted"/>
<dbReference type="InterPro" id="IPR007348">
    <property type="entry name" value="CopC_dom"/>
</dbReference>
<dbReference type="InterPro" id="IPR014756">
    <property type="entry name" value="Ig_E-set"/>
</dbReference>
<feature type="domain" description="CopC" evidence="8">
    <location>
        <begin position="23"/>
        <end position="114"/>
    </location>
</feature>
<feature type="region of interest" description="Disordered" evidence="5">
    <location>
        <begin position="118"/>
        <end position="139"/>
    </location>
</feature>
<dbReference type="GO" id="GO:0005886">
    <property type="term" value="C:plasma membrane"/>
    <property type="evidence" value="ECO:0007669"/>
    <property type="project" value="TreeGrafter"/>
</dbReference>
<evidence type="ECO:0000256" key="4">
    <source>
        <dbReference type="ARBA" id="ARBA00023008"/>
    </source>
</evidence>
<evidence type="ECO:0000256" key="2">
    <source>
        <dbReference type="ARBA" id="ARBA00022723"/>
    </source>
</evidence>
<dbReference type="GO" id="GO:0046688">
    <property type="term" value="P:response to copper ion"/>
    <property type="evidence" value="ECO:0007669"/>
    <property type="project" value="InterPro"/>
</dbReference>
<dbReference type="PANTHER" id="PTHR34820:SF4">
    <property type="entry name" value="INNER MEMBRANE PROTEIN YEBZ"/>
    <property type="match status" value="1"/>
</dbReference>
<dbReference type="InterPro" id="IPR032694">
    <property type="entry name" value="CopC/D"/>
</dbReference>
<dbReference type="Gene3D" id="2.60.40.1220">
    <property type="match status" value="1"/>
</dbReference>
<dbReference type="GO" id="GO:0042597">
    <property type="term" value="C:periplasmic space"/>
    <property type="evidence" value="ECO:0007669"/>
    <property type="project" value="InterPro"/>
</dbReference>
<evidence type="ECO:0000256" key="6">
    <source>
        <dbReference type="SAM" id="Phobius"/>
    </source>
</evidence>
<organism evidence="9 10">
    <name type="scientific">Brevibacillus fortis</name>
    <dbReference type="NCBI Taxonomy" id="2126352"/>
    <lineage>
        <taxon>Bacteria</taxon>
        <taxon>Bacillati</taxon>
        <taxon>Bacillota</taxon>
        <taxon>Bacilli</taxon>
        <taxon>Bacillales</taxon>
        <taxon>Paenibacillaceae</taxon>
        <taxon>Brevibacillus</taxon>
    </lineage>
</organism>
<dbReference type="AlphaFoldDB" id="A0A2P7V8I2"/>
<gene>
    <name evidence="9" type="ORF">C7R93_12305</name>
</gene>
<comment type="caution">
    <text evidence="9">The sequence shown here is derived from an EMBL/GenBank/DDBJ whole genome shotgun (WGS) entry which is preliminary data.</text>
</comment>
<evidence type="ECO:0000256" key="1">
    <source>
        <dbReference type="ARBA" id="ARBA00004196"/>
    </source>
</evidence>
<keyword evidence="6" id="KW-0812">Transmembrane</keyword>
<dbReference type="PANTHER" id="PTHR34820">
    <property type="entry name" value="INNER MEMBRANE PROTEIN YEBZ"/>
    <property type="match status" value="1"/>
</dbReference>
<evidence type="ECO:0000256" key="7">
    <source>
        <dbReference type="SAM" id="SignalP"/>
    </source>
</evidence>
<sequence length="180" mass="19838">MWKYILFFVVCTLFLFSQSVFAHTGLKTSSPQDKQTVEEVREIVLEFNTKVEQKSTYSLANEKGETIEIGSIQIDGKTMKSEVVDTLEDGSYTVNWKIVGADGHPIDGKFSFTVKNPNETQTPVLDNTNESGSSSATTAPVEATAVTQTSFTGNIAIIEVTILVVLALLCLVYVFRNKVR</sequence>
<keyword evidence="2" id="KW-0479">Metal-binding</keyword>
<keyword evidence="10" id="KW-1185">Reference proteome</keyword>
<comment type="subcellular location">
    <subcellularLocation>
        <location evidence="1">Cell envelope</location>
    </subcellularLocation>
</comment>
<dbReference type="GO" id="GO:0005507">
    <property type="term" value="F:copper ion binding"/>
    <property type="evidence" value="ECO:0007669"/>
    <property type="project" value="InterPro"/>
</dbReference>
<protein>
    <submittedName>
        <fullName evidence="9">Copper resistance protein CopC</fullName>
    </submittedName>
</protein>
<dbReference type="Proteomes" id="UP000240419">
    <property type="component" value="Unassembled WGS sequence"/>
</dbReference>